<accession>A0ACB9XUR7</accession>
<keyword evidence="2" id="KW-1185">Reference proteome</keyword>
<feature type="non-terminal residue" evidence="1">
    <location>
        <position position="1"/>
    </location>
</feature>
<protein>
    <submittedName>
        <fullName evidence="1">Uncharacterized protein</fullName>
    </submittedName>
</protein>
<gene>
    <name evidence="1" type="ORF">KUCAC02_000892</name>
</gene>
<dbReference type="Proteomes" id="UP001057452">
    <property type="component" value="Chromosome 2"/>
</dbReference>
<name>A0ACB9XUR7_CHAAC</name>
<evidence type="ECO:0000313" key="2">
    <source>
        <dbReference type="Proteomes" id="UP001057452"/>
    </source>
</evidence>
<comment type="caution">
    <text evidence="1">The sequence shown here is derived from an EMBL/GenBank/DDBJ whole genome shotgun (WGS) entry which is preliminary data.</text>
</comment>
<reference evidence="1" key="1">
    <citation type="submission" date="2022-05" db="EMBL/GenBank/DDBJ databases">
        <title>Chromosome-level genome of Chaenocephalus aceratus.</title>
        <authorList>
            <person name="Park H."/>
        </authorList>
    </citation>
    <scope>NUCLEOTIDE SEQUENCE</scope>
    <source>
        <strain evidence="1">KU_202001</strain>
    </source>
</reference>
<proteinExistence type="predicted"/>
<evidence type="ECO:0000313" key="1">
    <source>
        <dbReference type="EMBL" id="KAI4831346.1"/>
    </source>
</evidence>
<dbReference type="EMBL" id="CM043786">
    <property type="protein sequence ID" value="KAI4831346.1"/>
    <property type="molecule type" value="Genomic_DNA"/>
</dbReference>
<feature type="non-terminal residue" evidence="1">
    <location>
        <position position="53"/>
    </location>
</feature>
<sequence length="53" mass="5841">RVVLMKLNEVCVRLPVRAAVLGELFMKVLTEEEQVQQGAFLWGAPTADSQVGL</sequence>
<organism evidence="1 2">
    <name type="scientific">Chaenocephalus aceratus</name>
    <name type="common">Blackfin icefish</name>
    <name type="synonym">Chaenichthys aceratus</name>
    <dbReference type="NCBI Taxonomy" id="36190"/>
    <lineage>
        <taxon>Eukaryota</taxon>
        <taxon>Metazoa</taxon>
        <taxon>Chordata</taxon>
        <taxon>Craniata</taxon>
        <taxon>Vertebrata</taxon>
        <taxon>Euteleostomi</taxon>
        <taxon>Actinopterygii</taxon>
        <taxon>Neopterygii</taxon>
        <taxon>Teleostei</taxon>
        <taxon>Neoteleostei</taxon>
        <taxon>Acanthomorphata</taxon>
        <taxon>Eupercaria</taxon>
        <taxon>Perciformes</taxon>
        <taxon>Notothenioidei</taxon>
        <taxon>Channichthyidae</taxon>
        <taxon>Chaenocephalus</taxon>
    </lineage>
</organism>